<keyword evidence="5 8" id="KW-0812">Transmembrane</keyword>
<accession>G9ZIV0</accession>
<dbReference type="InterPro" id="IPR051449">
    <property type="entry name" value="ABC-2_transporter_component"/>
</dbReference>
<name>G9ZIV0_9GAMM</name>
<feature type="transmembrane region" description="Helical" evidence="8">
    <location>
        <begin position="20"/>
        <end position="41"/>
    </location>
</feature>
<feature type="transmembrane region" description="Helical" evidence="8">
    <location>
        <begin position="180"/>
        <end position="200"/>
    </location>
</feature>
<dbReference type="EMBL" id="AGCM01000168">
    <property type="protein sequence ID" value="EHM50952.1"/>
    <property type="molecule type" value="Genomic_DNA"/>
</dbReference>
<dbReference type="GO" id="GO:0140359">
    <property type="term" value="F:ABC-type transporter activity"/>
    <property type="evidence" value="ECO:0007669"/>
    <property type="project" value="InterPro"/>
</dbReference>
<feature type="domain" description="ABC transmembrane type-2" evidence="9">
    <location>
        <begin position="145"/>
        <end position="370"/>
    </location>
</feature>
<dbReference type="PROSITE" id="PS51012">
    <property type="entry name" value="ABC_TM2"/>
    <property type="match status" value="1"/>
</dbReference>
<reference evidence="10 11" key="1">
    <citation type="submission" date="2011-08" db="EMBL/GenBank/DDBJ databases">
        <authorList>
            <person name="Weinstock G."/>
            <person name="Sodergren E."/>
            <person name="Clifton S."/>
            <person name="Fulton L."/>
            <person name="Fulton B."/>
            <person name="Courtney L."/>
            <person name="Fronick C."/>
            <person name="Harrison M."/>
            <person name="Strong C."/>
            <person name="Farmer C."/>
            <person name="Delahaunty K."/>
            <person name="Markovic C."/>
            <person name="Hall O."/>
            <person name="Minx P."/>
            <person name="Tomlinson C."/>
            <person name="Mitreva M."/>
            <person name="Hou S."/>
            <person name="Chen J."/>
            <person name="Wollam A."/>
            <person name="Pepin K.H."/>
            <person name="Johnson M."/>
            <person name="Bhonagiri V."/>
            <person name="Zhang X."/>
            <person name="Suruliraj S."/>
            <person name="Warren W."/>
            <person name="Chinwalla A."/>
            <person name="Mardis E.R."/>
            <person name="Wilson R.K."/>
        </authorList>
    </citation>
    <scope>NUCLEOTIDE SEQUENCE [LARGE SCALE GENOMIC DNA]</scope>
    <source>
        <strain evidence="10 11">F0432</strain>
    </source>
</reference>
<evidence type="ECO:0000256" key="1">
    <source>
        <dbReference type="ARBA" id="ARBA00004651"/>
    </source>
</evidence>
<evidence type="ECO:0000313" key="11">
    <source>
        <dbReference type="Proteomes" id="UP000004750"/>
    </source>
</evidence>
<dbReference type="PANTHER" id="PTHR30294:SF47">
    <property type="entry name" value="INNER MEMBRANE TRANSPORT PERMEASE YHHJ"/>
    <property type="match status" value="1"/>
</dbReference>
<comment type="similarity">
    <text evidence="2">Belongs to the ABC-2 integral membrane protein family.</text>
</comment>
<evidence type="ECO:0000256" key="2">
    <source>
        <dbReference type="ARBA" id="ARBA00007783"/>
    </source>
</evidence>
<dbReference type="AlphaFoldDB" id="G9ZIV0"/>
<evidence type="ECO:0000256" key="3">
    <source>
        <dbReference type="ARBA" id="ARBA00022448"/>
    </source>
</evidence>
<evidence type="ECO:0000313" key="10">
    <source>
        <dbReference type="EMBL" id="EHM50952.1"/>
    </source>
</evidence>
<dbReference type="PATRIC" id="fig|797473.3.peg.2218"/>
<proteinExistence type="inferred from homology"/>
<keyword evidence="4" id="KW-1003">Cell membrane</keyword>
<organism evidence="10 11">
    <name type="scientific">Cardiobacterium valvarum F0432</name>
    <dbReference type="NCBI Taxonomy" id="797473"/>
    <lineage>
        <taxon>Bacteria</taxon>
        <taxon>Pseudomonadati</taxon>
        <taxon>Pseudomonadota</taxon>
        <taxon>Gammaproteobacteria</taxon>
        <taxon>Cardiobacteriales</taxon>
        <taxon>Cardiobacteriaceae</taxon>
        <taxon>Cardiobacterium</taxon>
    </lineage>
</organism>
<gene>
    <name evidence="10" type="ORF">HMPREF9080_02717</name>
</gene>
<evidence type="ECO:0000259" key="9">
    <source>
        <dbReference type="PROSITE" id="PS51012"/>
    </source>
</evidence>
<evidence type="ECO:0000256" key="4">
    <source>
        <dbReference type="ARBA" id="ARBA00022475"/>
    </source>
</evidence>
<dbReference type="HOGENOM" id="CLU_039483_8_1_6"/>
<feature type="transmembrane region" description="Helical" evidence="8">
    <location>
        <begin position="257"/>
        <end position="281"/>
    </location>
</feature>
<keyword evidence="6 8" id="KW-1133">Transmembrane helix</keyword>
<evidence type="ECO:0000256" key="8">
    <source>
        <dbReference type="SAM" id="Phobius"/>
    </source>
</evidence>
<dbReference type="InterPro" id="IPR047817">
    <property type="entry name" value="ABC2_TM_bact-type"/>
</dbReference>
<protein>
    <submittedName>
        <fullName evidence="10">ABC-2 type transporter</fullName>
    </submittedName>
</protein>
<comment type="subcellular location">
    <subcellularLocation>
        <location evidence="1">Cell membrane</location>
        <topology evidence="1">Multi-pass membrane protein</topology>
    </subcellularLocation>
</comment>
<feature type="transmembrane region" description="Helical" evidence="8">
    <location>
        <begin position="345"/>
        <end position="365"/>
    </location>
</feature>
<feature type="transmembrane region" description="Helical" evidence="8">
    <location>
        <begin position="288"/>
        <end position="306"/>
    </location>
</feature>
<evidence type="ECO:0000256" key="7">
    <source>
        <dbReference type="ARBA" id="ARBA00023136"/>
    </source>
</evidence>
<feature type="transmembrane region" description="Helical" evidence="8">
    <location>
        <begin position="221"/>
        <end position="245"/>
    </location>
</feature>
<dbReference type="Gene3D" id="3.40.1710.10">
    <property type="entry name" value="abc type-2 transporter like domain"/>
    <property type="match status" value="1"/>
</dbReference>
<comment type="caution">
    <text evidence="10">The sequence shown here is derived from an EMBL/GenBank/DDBJ whole genome shotgun (WGS) entry which is preliminary data.</text>
</comment>
<evidence type="ECO:0000256" key="5">
    <source>
        <dbReference type="ARBA" id="ARBA00022692"/>
    </source>
</evidence>
<sequence>MTMNTLKNILTLAGKELRSLLGDPILIILTLYMYTGVVIAMSQSNTDLKHAAVAVIDEDHSTLSYRIRDAILPPYFQPPVEIARDSADSHMDKGDYTFIIDIPPNYERDILQNRSPQAQLTIDATRMSQGGVGAAYLSQIHNREINRFLGRPDDASLLPIRPVLRTHYNPNSENAYQMPVAALGTATMLLFLLLIGAAVIREREHGTLEHLLVMPVTPPEIMLAKILANGVFILTTSTASLWFIVHITLGIPINGSIPLYIAGSAVYLFSIASLAIMLATLTPTMQQYSLLMLPVFIIMNLFSGAVTSRVNMPDFTRIISEYWPHTQYTLFSQSLIFRGAGLDTLWPQLLAMGVVGALFLGYALLRFRKMLEQQN</sequence>
<evidence type="ECO:0000256" key="6">
    <source>
        <dbReference type="ARBA" id="ARBA00022989"/>
    </source>
</evidence>
<keyword evidence="3" id="KW-0813">Transport</keyword>
<dbReference type="Proteomes" id="UP000004750">
    <property type="component" value="Unassembled WGS sequence"/>
</dbReference>
<dbReference type="InterPro" id="IPR013525">
    <property type="entry name" value="ABC2_TM"/>
</dbReference>
<dbReference type="Pfam" id="PF12698">
    <property type="entry name" value="ABC2_membrane_3"/>
    <property type="match status" value="1"/>
</dbReference>
<dbReference type="PANTHER" id="PTHR30294">
    <property type="entry name" value="MEMBRANE COMPONENT OF ABC TRANSPORTER YHHJ-RELATED"/>
    <property type="match status" value="1"/>
</dbReference>
<dbReference type="STRING" id="797473.HMPREF9080_02717"/>
<keyword evidence="7 8" id="KW-0472">Membrane</keyword>
<dbReference type="GO" id="GO:0005886">
    <property type="term" value="C:plasma membrane"/>
    <property type="evidence" value="ECO:0007669"/>
    <property type="project" value="UniProtKB-SubCell"/>
</dbReference>